<reference evidence="1 2" key="1">
    <citation type="journal article" date="2019" name="Sci. Rep.">
        <title>Orb-weaving spider Araneus ventricosus genome elucidates the spidroin gene catalogue.</title>
        <authorList>
            <person name="Kono N."/>
            <person name="Nakamura H."/>
            <person name="Ohtoshi R."/>
            <person name="Moran D.A.P."/>
            <person name="Shinohara A."/>
            <person name="Yoshida Y."/>
            <person name="Fujiwara M."/>
            <person name="Mori M."/>
            <person name="Tomita M."/>
            <person name="Arakawa K."/>
        </authorList>
    </citation>
    <scope>NUCLEOTIDE SEQUENCE [LARGE SCALE GENOMIC DNA]</scope>
</reference>
<organism evidence="1 2">
    <name type="scientific">Araneus ventricosus</name>
    <name type="common">Orbweaver spider</name>
    <name type="synonym">Epeira ventricosa</name>
    <dbReference type="NCBI Taxonomy" id="182803"/>
    <lineage>
        <taxon>Eukaryota</taxon>
        <taxon>Metazoa</taxon>
        <taxon>Ecdysozoa</taxon>
        <taxon>Arthropoda</taxon>
        <taxon>Chelicerata</taxon>
        <taxon>Arachnida</taxon>
        <taxon>Araneae</taxon>
        <taxon>Araneomorphae</taxon>
        <taxon>Entelegynae</taxon>
        <taxon>Araneoidea</taxon>
        <taxon>Araneidae</taxon>
        <taxon>Araneus</taxon>
    </lineage>
</organism>
<dbReference type="EMBL" id="BGPR01023223">
    <property type="protein sequence ID" value="GBN90229.1"/>
    <property type="molecule type" value="Genomic_DNA"/>
</dbReference>
<evidence type="ECO:0008006" key="3">
    <source>
        <dbReference type="Google" id="ProtNLM"/>
    </source>
</evidence>
<evidence type="ECO:0000313" key="1">
    <source>
        <dbReference type="EMBL" id="GBN90229.1"/>
    </source>
</evidence>
<sequence length="128" mass="14615">MARKYSTKSASRRWPVQLFPTILDLAALNAWIIYKEVVGTKINRRDYILNLADDLRNNYVSSKTSKLSDFTSGTVDGPTALNRKHKQFQTNRCRNKTMNICCNSKESVCGSCTSKIIKLSVYRNCKKL</sequence>
<name>A0A4Y2SSP4_ARAVE</name>
<gene>
    <name evidence="1" type="ORF">AVEN_72425_1</name>
</gene>
<dbReference type="AlphaFoldDB" id="A0A4Y2SSP4"/>
<dbReference type="Proteomes" id="UP000499080">
    <property type="component" value="Unassembled WGS sequence"/>
</dbReference>
<proteinExistence type="predicted"/>
<evidence type="ECO:0000313" key="2">
    <source>
        <dbReference type="Proteomes" id="UP000499080"/>
    </source>
</evidence>
<protein>
    <recommendedName>
        <fullName evidence="3">PiggyBac transposable element-derived protein domain-containing protein</fullName>
    </recommendedName>
</protein>
<accession>A0A4Y2SSP4</accession>
<dbReference type="OrthoDB" id="6437203at2759"/>
<comment type="caution">
    <text evidence="1">The sequence shown here is derived from an EMBL/GenBank/DDBJ whole genome shotgun (WGS) entry which is preliminary data.</text>
</comment>
<keyword evidence="2" id="KW-1185">Reference proteome</keyword>